<sequence>MALAAEARLGRRLSSGAEAKALDRGRALAEPSEGGRARGPISSAACGYGFPLLSSKTKDVTKVWGMGLKGSQLGFHRSRKERSVHSPLGFLCCDWAEKAPSDFQESDDTNQTGTTTQKEAIMIAPSRSDSHEVHRVQDFDEQVFQILYQFIPPAAMERRAAFFLSSLAPSLMAGILPHLGDQAMEAVFLTARWKELLSFEDVALFFTREEWNQLDWAQKDLYRDVMLENYRNLILLGFQFPKPEVICQLEQWEEPWILDLPRAGTRKASGSACPGSEARYKMKKLPRKQKMSEDLESRKISVVKPKPAKIPSEKLHKCNEFVDVYRLALPTVGGKRSKDFLQNLNLIQGQNAQTRRKWGKCDEYGKRFHHRSLLWRHNQILTNVKSYECSDCGRVFRRQANFVRHQRMHTSDYPFECDVCGQAFKQKSALSVHKQCHSQQKPYKCHDCGKFFRQMAYLVEHKRIHTKEKPYKCSECERTFSQNSTLIRHQLIHSGEKPHKCLECGKAFGRHSTLMSHQQIHTKHNTHKCRECGESFGRNVDLIQHQRIHTKEEFFECRECGKTFSFKANLHRHEVIHTGERPYRCDRCGKSFSWRTSFIKHQSTHREQIST</sequence>
<dbReference type="InterPro" id="IPR013087">
    <property type="entry name" value="Znf_C2H2_type"/>
</dbReference>
<dbReference type="SMART" id="SM00349">
    <property type="entry name" value="KRAB"/>
    <property type="match status" value="1"/>
</dbReference>
<keyword evidence="3" id="KW-0479">Metal-binding</keyword>
<dbReference type="GeneID" id="103566989"/>
<evidence type="ECO:0000256" key="7">
    <source>
        <dbReference type="ARBA" id="ARBA00023015"/>
    </source>
</evidence>
<comment type="subcellular location">
    <subcellularLocation>
        <location evidence="1">Nucleus</location>
    </subcellularLocation>
</comment>
<gene>
    <name evidence="16" type="primary">ZNF789</name>
</gene>
<evidence type="ECO:0000259" key="14">
    <source>
        <dbReference type="PROSITE" id="PS50805"/>
    </source>
</evidence>
<protein>
    <submittedName>
        <fullName evidence="16">Zinc finger protein 789 isoform X1</fullName>
    </submittedName>
</protein>
<evidence type="ECO:0000256" key="11">
    <source>
        <dbReference type="PROSITE-ProRule" id="PRU00042"/>
    </source>
</evidence>
<evidence type="ECO:0000256" key="10">
    <source>
        <dbReference type="ARBA" id="ARBA00023242"/>
    </source>
</evidence>
<keyword evidence="7" id="KW-0805">Transcription regulation</keyword>
<keyword evidence="5 11" id="KW-0863">Zinc-finger</keyword>
<dbReference type="Pfam" id="PF01352">
    <property type="entry name" value="KRAB"/>
    <property type="match status" value="1"/>
</dbReference>
<dbReference type="PROSITE" id="PS50805">
    <property type="entry name" value="KRAB"/>
    <property type="match status" value="1"/>
</dbReference>
<dbReference type="InterPro" id="IPR001909">
    <property type="entry name" value="KRAB"/>
</dbReference>
<feature type="domain" description="C2H2-type" evidence="13">
    <location>
        <begin position="555"/>
        <end position="582"/>
    </location>
</feature>
<dbReference type="Pfam" id="PF00096">
    <property type="entry name" value="zf-C2H2"/>
    <property type="match status" value="8"/>
</dbReference>
<dbReference type="PROSITE" id="PS00028">
    <property type="entry name" value="ZINC_FINGER_C2H2_1"/>
    <property type="match status" value="8"/>
</dbReference>
<feature type="domain" description="C2H2-type" evidence="13">
    <location>
        <begin position="387"/>
        <end position="414"/>
    </location>
</feature>
<feature type="domain" description="C2H2-type" evidence="13">
    <location>
        <begin position="443"/>
        <end position="470"/>
    </location>
</feature>
<reference evidence="16" key="1">
    <citation type="submission" date="2025-08" db="UniProtKB">
        <authorList>
            <consortium name="RefSeq"/>
        </authorList>
    </citation>
    <scope>IDENTIFICATION</scope>
    <source>
        <tissue evidence="16">Blood</tissue>
    </source>
</reference>
<feature type="domain" description="C2H2-type" evidence="13">
    <location>
        <begin position="471"/>
        <end position="498"/>
    </location>
</feature>
<dbReference type="Gene3D" id="6.10.140.140">
    <property type="match status" value="1"/>
</dbReference>
<evidence type="ECO:0000259" key="13">
    <source>
        <dbReference type="PROSITE" id="PS50157"/>
    </source>
</evidence>
<evidence type="ECO:0000256" key="2">
    <source>
        <dbReference type="ARBA" id="ARBA00006991"/>
    </source>
</evidence>
<evidence type="ECO:0000256" key="12">
    <source>
        <dbReference type="SAM" id="MobiDB-lite"/>
    </source>
</evidence>
<keyword evidence="10" id="KW-0539">Nucleus</keyword>
<accession>A0ABM2FPJ1</accession>
<feature type="domain" description="C2H2-type" evidence="13">
    <location>
        <begin position="499"/>
        <end position="526"/>
    </location>
</feature>
<evidence type="ECO:0000256" key="3">
    <source>
        <dbReference type="ARBA" id="ARBA00022723"/>
    </source>
</evidence>
<dbReference type="PROSITE" id="PS50157">
    <property type="entry name" value="ZINC_FINGER_C2H2_2"/>
    <property type="match status" value="8"/>
</dbReference>
<dbReference type="Proteomes" id="UP001652662">
    <property type="component" value="Chromosome 12"/>
</dbReference>
<evidence type="ECO:0000256" key="6">
    <source>
        <dbReference type="ARBA" id="ARBA00022833"/>
    </source>
</evidence>
<keyword evidence="6" id="KW-0862">Zinc</keyword>
<dbReference type="RefSeq" id="XP_008541778.2">
    <property type="nucleotide sequence ID" value="XM_008543556.2"/>
</dbReference>
<dbReference type="CDD" id="cd07765">
    <property type="entry name" value="KRAB_A-box"/>
    <property type="match status" value="1"/>
</dbReference>
<feature type="domain" description="KRAB" evidence="14">
    <location>
        <begin position="197"/>
        <end position="268"/>
    </location>
</feature>
<evidence type="ECO:0000256" key="1">
    <source>
        <dbReference type="ARBA" id="ARBA00004123"/>
    </source>
</evidence>
<dbReference type="SMART" id="SM00355">
    <property type="entry name" value="ZnF_C2H2"/>
    <property type="match status" value="8"/>
</dbReference>
<feature type="domain" description="C2H2-type" evidence="13">
    <location>
        <begin position="583"/>
        <end position="610"/>
    </location>
</feature>
<dbReference type="Gene3D" id="3.30.160.60">
    <property type="entry name" value="Classic Zinc Finger"/>
    <property type="match status" value="8"/>
</dbReference>
<evidence type="ECO:0000313" key="16">
    <source>
        <dbReference type="RefSeq" id="XP_008541778.2"/>
    </source>
</evidence>
<evidence type="ECO:0000256" key="9">
    <source>
        <dbReference type="ARBA" id="ARBA00023163"/>
    </source>
</evidence>
<dbReference type="PANTHER" id="PTHR24399">
    <property type="entry name" value="ZINC FINGER AND BTB DOMAIN-CONTAINING"/>
    <property type="match status" value="1"/>
</dbReference>
<proteinExistence type="inferred from homology"/>
<evidence type="ECO:0000256" key="4">
    <source>
        <dbReference type="ARBA" id="ARBA00022737"/>
    </source>
</evidence>
<comment type="similarity">
    <text evidence="2">Belongs to the krueppel C2H2-type zinc-finger protein family.</text>
</comment>
<keyword evidence="8" id="KW-0238">DNA-binding</keyword>
<keyword evidence="4" id="KW-0677">Repeat</keyword>
<feature type="region of interest" description="Disordered" evidence="12">
    <location>
        <begin position="20"/>
        <end position="40"/>
    </location>
</feature>
<evidence type="ECO:0000256" key="8">
    <source>
        <dbReference type="ARBA" id="ARBA00023125"/>
    </source>
</evidence>
<keyword evidence="15" id="KW-1185">Reference proteome</keyword>
<evidence type="ECO:0000256" key="5">
    <source>
        <dbReference type="ARBA" id="ARBA00022771"/>
    </source>
</evidence>
<organism evidence="15 16">
    <name type="scientific">Equus przewalskii</name>
    <name type="common">Przewalski's horse</name>
    <name type="synonym">Equus caballus przewalskii</name>
    <dbReference type="NCBI Taxonomy" id="9798"/>
    <lineage>
        <taxon>Eukaryota</taxon>
        <taxon>Metazoa</taxon>
        <taxon>Chordata</taxon>
        <taxon>Craniata</taxon>
        <taxon>Vertebrata</taxon>
        <taxon>Euteleostomi</taxon>
        <taxon>Mammalia</taxon>
        <taxon>Eutheria</taxon>
        <taxon>Laurasiatheria</taxon>
        <taxon>Perissodactyla</taxon>
        <taxon>Equidae</taxon>
        <taxon>Equus</taxon>
    </lineage>
</organism>
<name>A0ABM2FPJ1_EQUPR</name>
<dbReference type="InterPro" id="IPR036236">
    <property type="entry name" value="Znf_C2H2_sf"/>
</dbReference>
<keyword evidence="9" id="KW-0804">Transcription</keyword>
<dbReference type="PANTHER" id="PTHR24399:SF54">
    <property type="entry name" value="GASTRULA ZINC FINGER PROTEIN XLCGF26.1-LIKE-RELATED"/>
    <property type="match status" value="1"/>
</dbReference>
<dbReference type="SUPFAM" id="SSF57667">
    <property type="entry name" value="beta-beta-alpha zinc fingers"/>
    <property type="match status" value="5"/>
</dbReference>
<dbReference type="InterPro" id="IPR036051">
    <property type="entry name" value="KRAB_dom_sf"/>
</dbReference>
<feature type="domain" description="C2H2-type" evidence="13">
    <location>
        <begin position="527"/>
        <end position="554"/>
    </location>
</feature>
<feature type="domain" description="C2H2-type" evidence="13">
    <location>
        <begin position="415"/>
        <end position="442"/>
    </location>
</feature>
<evidence type="ECO:0000313" key="15">
    <source>
        <dbReference type="Proteomes" id="UP001652662"/>
    </source>
</evidence>
<dbReference type="SUPFAM" id="SSF109640">
    <property type="entry name" value="KRAB domain (Kruppel-associated box)"/>
    <property type="match status" value="1"/>
</dbReference>